<dbReference type="GO" id="GO:0006412">
    <property type="term" value="P:translation"/>
    <property type="evidence" value="ECO:0007669"/>
    <property type="project" value="InterPro"/>
</dbReference>
<comment type="function">
    <text evidence="7">Mitochondrial ribosome (mitoribosome) assembly factor. Binds at the interface of the head and body domains of the mitochondrial small ribosomal subunit (mt-SSU), occluding the mRNA channel and preventing compaction of the head domain towards the body. Probable inactive methyltransferase: retains the characteristic folding and ability to bind S-adenosyl-L-methionine, but it probably lost its methyltransferase activity.</text>
</comment>
<dbReference type="PANTHER" id="PTHR13184:SF5">
    <property type="entry name" value="METHYLTRANSFERASE-LIKE PROTEIN 17, MITOCHONDRIAL"/>
    <property type="match status" value="1"/>
</dbReference>
<evidence type="ECO:0000256" key="1">
    <source>
        <dbReference type="ARBA" id="ARBA00004173"/>
    </source>
</evidence>
<comment type="subcellular location">
    <subcellularLocation>
        <location evidence="1">Mitochondrion</location>
    </subcellularLocation>
</comment>
<dbReference type="Proteomes" id="UP000008237">
    <property type="component" value="Unassembled WGS sequence"/>
</dbReference>
<dbReference type="GO" id="GO:0003735">
    <property type="term" value="F:structural constituent of ribosome"/>
    <property type="evidence" value="ECO:0007669"/>
    <property type="project" value="TreeGrafter"/>
</dbReference>
<keyword evidence="9" id="KW-1185">Reference proteome</keyword>
<evidence type="ECO:0000313" key="9">
    <source>
        <dbReference type="Proteomes" id="UP000008237"/>
    </source>
</evidence>
<evidence type="ECO:0000256" key="2">
    <source>
        <dbReference type="ARBA" id="ARBA00022723"/>
    </source>
</evidence>
<dbReference type="OrthoDB" id="421327at2759"/>
<dbReference type="GO" id="GO:0005763">
    <property type="term" value="C:mitochondrial small ribosomal subunit"/>
    <property type="evidence" value="ECO:0007669"/>
    <property type="project" value="TreeGrafter"/>
</dbReference>
<evidence type="ECO:0000256" key="5">
    <source>
        <dbReference type="ARBA" id="ARBA00023014"/>
    </source>
</evidence>
<evidence type="ECO:0000256" key="3">
    <source>
        <dbReference type="ARBA" id="ARBA00022946"/>
    </source>
</evidence>
<keyword evidence="3" id="KW-0809">Transit peptide</keyword>
<dbReference type="InterPro" id="IPR052571">
    <property type="entry name" value="Mt_RNA_Methyltransferase"/>
</dbReference>
<evidence type="ECO:0000256" key="7">
    <source>
        <dbReference type="ARBA" id="ARBA00045681"/>
    </source>
</evidence>
<gene>
    <name evidence="8" type="ORF">EAI_02581</name>
</gene>
<dbReference type="InParanoid" id="E2C7Z7"/>
<keyword evidence="6" id="KW-0496">Mitochondrion</keyword>
<evidence type="ECO:0000256" key="6">
    <source>
        <dbReference type="ARBA" id="ARBA00023128"/>
    </source>
</evidence>
<proteinExistence type="predicted"/>
<evidence type="ECO:0000256" key="4">
    <source>
        <dbReference type="ARBA" id="ARBA00023004"/>
    </source>
</evidence>
<dbReference type="EMBL" id="GL453506">
    <property type="protein sequence ID" value="EFN75915.1"/>
    <property type="molecule type" value="Genomic_DNA"/>
</dbReference>
<dbReference type="PANTHER" id="PTHR13184">
    <property type="entry name" value="37S RIBOSOMAL PROTEIN S22"/>
    <property type="match status" value="1"/>
</dbReference>
<dbReference type="GO" id="GO:0008168">
    <property type="term" value="F:methyltransferase activity"/>
    <property type="evidence" value="ECO:0007669"/>
    <property type="project" value="InterPro"/>
</dbReference>
<sequence length="304" mass="35228">MVGRTVQNYAVLSKILNEINVRDENFKPQTLFDFGSGLGTVMWATSEIWSNSMKEYLCVEISKPMIELSEKLAKAAKPKIKNVFYREYFPLSTTTYDIVVSAFSLFELFGTNARLEVILNLWQKTEHYLIIVEQGTNAGYKLVNEARDFILKYAKSRSKSSLGQEAYVFSPCPHDLMCPRFVAFDNTPCNFEVLYQPLPFLDRSKYKPERYSYVVLKKGKRPENDSQWPRIVRATLHRHKHTICRMCVASGQLKEEIFTKSKHGMDMYRCARNSEWGDRLPIHYKEQENILKGDDTANEGTPVE</sequence>
<dbReference type="AlphaFoldDB" id="E2C7Z7"/>
<name>E2C7Z7_HARSA</name>
<protein>
    <submittedName>
        <fullName evidence="8">Protein RSM22-like protein, mitochondrial</fullName>
    </submittedName>
</protein>
<dbReference type="InterPro" id="IPR029063">
    <property type="entry name" value="SAM-dependent_MTases_sf"/>
</dbReference>
<dbReference type="OMA" id="FMHHTRE"/>
<dbReference type="Pfam" id="PF09243">
    <property type="entry name" value="Rsm22"/>
    <property type="match status" value="1"/>
</dbReference>
<dbReference type="InterPro" id="IPR015324">
    <property type="entry name" value="Ribosomal_Rsm22-like"/>
</dbReference>
<reference evidence="8 9" key="1">
    <citation type="journal article" date="2010" name="Science">
        <title>Genomic comparison of the ants Camponotus floridanus and Harpegnathos saltator.</title>
        <authorList>
            <person name="Bonasio R."/>
            <person name="Zhang G."/>
            <person name="Ye C."/>
            <person name="Mutti N.S."/>
            <person name="Fang X."/>
            <person name="Qin N."/>
            <person name="Donahue G."/>
            <person name="Yang P."/>
            <person name="Li Q."/>
            <person name="Li C."/>
            <person name="Zhang P."/>
            <person name="Huang Z."/>
            <person name="Berger S.L."/>
            <person name="Reinberg D."/>
            <person name="Wang J."/>
            <person name="Liebig J."/>
        </authorList>
    </citation>
    <scope>NUCLEOTIDE SEQUENCE [LARGE SCALE GENOMIC DNA]</scope>
    <source>
        <strain evidence="8 9">R22 G/1</strain>
    </source>
</reference>
<dbReference type="GO" id="GO:0046872">
    <property type="term" value="F:metal ion binding"/>
    <property type="evidence" value="ECO:0007669"/>
    <property type="project" value="UniProtKB-KW"/>
</dbReference>
<organism evidence="9">
    <name type="scientific">Harpegnathos saltator</name>
    <name type="common">Jerdon's jumping ant</name>
    <dbReference type="NCBI Taxonomy" id="610380"/>
    <lineage>
        <taxon>Eukaryota</taxon>
        <taxon>Metazoa</taxon>
        <taxon>Ecdysozoa</taxon>
        <taxon>Arthropoda</taxon>
        <taxon>Hexapoda</taxon>
        <taxon>Insecta</taxon>
        <taxon>Pterygota</taxon>
        <taxon>Neoptera</taxon>
        <taxon>Endopterygota</taxon>
        <taxon>Hymenoptera</taxon>
        <taxon>Apocrita</taxon>
        <taxon>Aculeata</taxon>
        <taxon>Formicoidea</taxon>
        <taxon>Formicidae</taxon>
        <taxon>Ponerinae</taxon>
        <taxon>Ponerini</taxon>
        <taxon>Harpegnathos</taxon>
    </lineage>
</organism>
<dbReference type="GO" id="GO:0051536">
    <property type="term" value="F:iron-sulfur cluster binding"/>
    <property type="evidence" value="ECO:0007669"/>
    <property type="project" value="UniProtKB-KW"/>
</dbReference>
<dbReference type="STRING" id="610380.E2C7Z7"/>
<dbReference type="SUPFAM" id="SSF53335">
    <property type="entry name" value="S-adenosyl-L-methionine-dependent methyltransferases"/>
    <property type="match status" value="1"/>
</dbReference>
<keyword evidence="5" id="KW-0411">Iron-sulfur</keyword>
<accession>E2C7Z7</accession>
<dbReference type="FunCoup" id="E2C7Z7">
    <property type="interactions" value="1404"/>
</dbReference>
<evidence type="ECO:0000313" key="8">
    <source>
        <dbReference type="EMBL" id="EFN75915.1"/>
    </source>
</evidence>
<dbReference type="Gene3D" id="3.40.50.150">
    <property type="entry name" value="Vaccinia Virus protein VP39"/>
    <property type="match status" value="1"/>
</dbReference>
<keyword evidence="2" id="KW-0479">Metal-binding</keyword>
<keyword evidence="4" id="KW-0408">Iron</keyword>